<dbReference type="InterPro" id="IPR036291">
    <property type="entry name" value="NAD(P)-bd_dom_sf"/>
</dbReference>
<feature type="domain" description="NAD(P)-binding" evidence="4">
    <location>
        <begin position="14"/>
        <end position="217"/>
    </location>
</feature>
<evidence type="ECO:0000256" key="2">
    <source>
        <dbReference type="ARBA" id="ARBA00023033"/>
    </source>
</evidence>
<dbReference type="PANTHER" id="PTHR15020:SF37">
    <property type="entry name" value="OXIDOREDUCTASE MDPK"/>
    <property type="match status" value="1"/>
</dbReference>
<dbReference type="Pfam" id="PF13460">
    <property type="entry name" value="NAD_binding_10"/>
    <property type="match status" value="1"/>
</dbReference>
<dbReference type="Gene3D" id="3.40.50.720">
    <property type="entry name" value="NAD(P)-binding Rossmann-like Domain"/>
    <property type="match status" value="1"/>
</dbReference>
<accession>A0A9P8UUL2</accession>
<keyword evidence="2" id="KW-0503">Monooxygenase</keyword>
<dbReference type="InterPro" id="IPR016040">
    <property type="entry name" value="NAD(P)-bd_dom"/>
</dbReference>
<comment type="similarity">
    <text evidence="3">Belongs to the avfA family.</text>
</comment>
<proteinExistence type="inferred from homology"/>
<evidence type="ECO:0000256" key="1">
    <source>
        <dbReference type="ARBA" id="ARBA00023002"/>
    </source>
</evidence>
<dbReference type="GO" id="GO:0004497">
    <property type="term" value="F:monooxygenase activity"/>
    <property type="evidence" value="ECO:0007669"/>
    <property type="project" value="UniProtKB-KW"/>
</dbReference>
<keyword evidence="6" id="KW-1185">Reference proteome</keyword>
<dbReference type="PANTHER" id="PTHR15020">
    <property type="entry name" value="FLAVIN REDUCTASE-RELATED"/>
    <property type="match status" value="1"/>
</dbReference>
<protein>
    <recommendedName>
        <fullName evidence="4">NAD(P)-binding domain-containing protein</fullName>
    </recommendedName>
</protein>
<organism evidence="5 6">
    <name type="scientific">Truncatella angustata</name>
    <dbReference type="NCBI Taxonomy" id="152316"/>
    <lineage>
        <taxon>Eukaryota</taxon>
        <taxon>Fungi</taxon>
        <taxon>Dikarya</taxon>
        <taxon>Ascomycota</taxon>
        <taxon>Pezizomycotina</taxon>
        <taxon>Sordariomycetes</taxon>
        <taxon>Xylariomycetidae</taxon>
        <taxon>Amphisphaeriales</taxon>
        <taxon>Sporocadaceae</taxon>
        <taxon>Truncatella</taxon>
    </lineage>
</organism>
<name>A0A9P8UUL2_9PEZI</name>
<reference evidence="5" key="1">
    <citation type="journal article" date="2021" name="Nat. Commun.">
        <title>Genetic determinants of endophytism in the Arabidopsis root mycobiome.</title>
        <authorList>
            <person name="Mesny F."/>
            <person name="Miyauchi S."/>
            <person name="Thiergart T."/>
            <person name="Pickel B."/>
            <person name="Atanasova L."/>
            <person name="Karlsson M."/>
            <person name="Huettel B."/>
            <person name="Barry K.W."/>
            <person name="Haridas S."/>
            <person name="Chen C."/>
            <person name="Bauer D."/>
            <person name="Andreopoulos W."/>
            <person name="Pangilinan J."/>
            <person name="LaButti K."/>
            <person name="Riley R."/>
            <person name="Lipzen A."/>
            <person name="Clum A."/>
            <person name="Drula E."/>
            <person name="Henrissat B."/>
            <person name="Kohler A."/>
            <person name="Grigoriev I.V."/>
            <person name="Martin F.M."/>
            <person name="Hacquard S."/>
        </authorList>
    </citation>
    <scope>NUCLEOTIDE SEQUENCE</scope>
    <source>
        <strain evidence="5">MPI-SDFR-AT-0073</strain>
    </source>
</reference>
<dbReference type="AlphaFoldDB" id="A0A9P8UUL2"/>
<evidence type="ECO:0000259" key="4">
    <source>
        <dbReference type="Pfam" id="PF13460"/>
    </source>
</evidence>
<evidence type="ECO:0000313" key="5">
    <source>
        <dbReference type="EMBL" id="KAH6658471.1"/>
    </source>
</evidence>
<evidence type="ECO:0000313" key="6">
    <source>
        <dbReference type="Proteomes" id="UP000758603"/>
    </source>
</evidence>
<dbReference type="OrthoDB" id="10254221at2759"/>
<evidence type="ECO:0000256" key="3">
    <source>
        <dbReference type="ARBA" id="ARBA00038376"/>
    </source>
</evidence>
<keyword evidence="1" id="KW-0560">Oxidoreductase</keyword>
<dbReference type="RefSeq" id="XP_045962705.1">
    <property type="nucleotide sequence ID" value="XM_046102309.1"/>
</dbReference>
<dbReference type="SUPFAM" id="SSF51735">
    <property type="entry name" value="NAD(P)-binding Rossmann-fold domains"/>
    <property type="match status" value="1"/>
</dbReference>
<dbReference type="GeneID" id="70131201"/>
<sequence length="266" mass="29376">MTKTMANNKYAIFGATGKSGSALIEVLLASSPDNIIHAYCRNAAKLTNLFPEAVNSKRIVVFEGNIHDVKLFAECVRGCGTAFLSVTMNDNIPYVHVAEDTARTIITALQQNIRADSQLVVPKLVVLSSASLEPSMCQNLPRIFHWIVTHANSHVYEDLRRAERALRAEGDWVSSIFIKPGGLSVDEARGYKLNLYEQDTFVSYKDLAGAMIEAGSDPDGRYDMKDVSVNNLSGSARFPPTLPLLALSGLLRCFFPWLHPYMPYFG</sequence>
<dbReference type="Proteomes" id="UP000758603">
    <property type="component" value="Unassembled WGS sequence"/>
</dbReference>
<gene>
    <name evidence="5" type="ORF">BKA67DRAFT_558150</name>
</gene>
<dbReference type="EMBL" id="JAGPXC010000002">
    <property type="protein sequence ID" value="KAH6658471.1"/>
    <property type="molecule type" value="Genomic_DNA"/>
</dbReference>
<comment type="caution">
    <text evidence="5">The sequence shown here is derived from an EMBL/GenBank/DDBJ whole genome shotgun (WGS) entry which is preliminary data.</text>
</comment>